<dbReference type="InterPro" id="IPR012982">
    <property type="entry name" value="PARP1-like_PADR1_Zn_ribbon"/>
</dbReference>
<dbReference type="Pfam" id="PF21728">
    <property type="entry name" value="PADR1_N"/>
    <property type="match status" value="1"/>
</dbReference>
<dbReference type="PANTHER" id="PTHR10459:SF60">
    <property type="entry name" value="POLY [ADP-RIBOSE] POLYMERASE 2"/>
    <property type="match status" value="1"/>
</dbReference>
<evidence type="ECO:0000256" key="3">
    <source>
        <dbReference type="ARBA" id="ARBA00022679"/>
    </source>
</evidence>
<evidence type="ECO:0000256" key="2">
    <source>
        <dbReference type="ARBA" id="ARBA00022676"/>
    </source>
</evidence>
<evidence type="ECO:0000259" key="6">
    <source>
        <dbReference type="Pfam" id="PF08063"/>
    </source>
</evidence>
<keyword evidence="2" id="KW-0328">Glycosyltransferase</keyword>
<dbReference type="GO" id="GO:0005730">
    <property type="term" value="C:nucleolus"/>
    <property type="evidence" value="ECO:0007669"/>
    <property type="project" value="TreeGrafter"/>
</dbReference>
<protein>
    <recommendedName>
        <fullName evidence="1">NAD(+) ADP-ribosyltransferase</fullName>
        <ecNumber evidence="1">2.4.2.30</ecNumber>
    </recommendedName>
</protein>
<feature type="non-terminal residue" evidence="8">
    <location>
        <position position="135"/>
    </location>
</feature>
<proteinExistence type="predicted"/>
<keyword evidence="4" id="KW-0520">NAD</keyword>
<dbReference type="GO" id="GO:0008270">
    <property type="term" value="F:zinc ion binding"/>
    <property type="evidence" value="ECO:0007669"/>
    <property type="project" value="InterPro"/>
</dbReference>
<evidence type="ECO:0000256" key="4">
    <source>
        <dbReference type="ARBA" id="ARBA00023027"/>
    </source>
</evidence>
<dbReference type="GO" id="GO:1990404">
    <property type="term" value="F:NAD+-protein mono-ADP-ribosyltransferase activity"/>
    <property type="evidence" value="ECO:0007669"/>
    <property type="project" value="TreeGrafter"/>
</dbReference>
<feature type="domain" description="PARP1-like PADR1" evidence="6">
    <location>
        <begin position="68"/>
        <end position="110"/>
    </location>
</feature>
<evidence type="ECO:0000256" key="1">
    <source>
        <dbReference type="ARBA" id="ARBA00012020"/>
    </source>
</evidence>
<organism evidence="8 9">
    <name type="scientific">Wuchereria bancrofti</name>
    <dbReference type="NCBI Taxonomy" id="6293"/>
    <lineage>
        <taxon>Eukaryota</taxon>
        <taxon>Metazoa</taxon>
        <taxon>Ecdysozoa</taxon>
        <taxon>Nematoda</taxon>
        <taxon>Chromadorea</taxon>
        <taxon>Rhabditida</taxon>
        <taxon>Spirurina</taxon>
        <taxon>Spiruromorpha</taxon>
        <taxon>Filarioidea</taxon>
        <taxon>Onchocercidae</taxon>
        <taxon>Wuchereria</taxon>
    </lineage>
</organism>
<dbReference type="AlphaFoldDB" id="J9EB40"/>
<dbReference type="EC" id="2.4.2.30" evidence="1"/>
<dbReference type="GO" id="GO:0006302">
    <property type="term" value="P:double-strand break repair"/>
    <property type="evidence" value="ECO:0007669"/>
    <property type="project" value="TreeGrafter"/>
</dbReference>
<evidence type="ECO:0000313" key="8">
    <source>
        <dbReference type="EMBL" id="EJW79601.1"/>
    </source>
</evidence>
<name>J9EB40_WUCBA</name>
<dbReference type="Proteomes" id="UP000004810">
    <property type="component" value="Unassembled WGS sequence"/>
</dbReference>
<dbReference type="EMBL" id="ADBV01005312">
    <property type="protein sequence ID" value="EJW79601.1"/>
    <property type="molecule type" value="Genomic_DNA"/>
</dbReference>
<reference evidence="9" key="1">
    <citation type="submission" date="2012-08" db="EMBL/GenBank/DDBJ databases">
        <title>The Genome Sequence of Wuchereria bancrofti.</title>
        <authorList>
            <person name="Nutman T.B."/>
            <person name="Fink D.L."/>
            <person name="Russ C."/>
            <person name="Young S."/>
            <person name="Zeng Q."/>
            <person name="Koehrsen M."/>
            <person name="Alvarado L."/>
            <person name="Berlin A."/>
            <person name="Chapman S.B."/>
            <person name="Chen Z."/>
            <person name="Freedman E."/>
            <person name="Gellesch M."/>
            <person name="Goldberg J."/>
            <person name="Griggs A."/>
            <person name="Gujja S."/>
            <person name="Heilman E.R."/>
            <person name="Heiman D."/>
            <person name="Hepburn T."/>
            <person name="Howarth C."/>
            <person name="Jen D."/>
            <person name="Larson L."/>
            <person name="Lewis B."/>
            <person name="Mehta T."/>
            <person name="Park D."/>
            <person name="Pearson M."/>
            <person name="Roberts A."/>
            <person name="Saif S."/>
            <person name="Shea T."/>
            <person name="Shenoy N."/>
            <person name="Sisk P."/>
            <person name="Stolte C."/>
            <person name="Sykes S."/>
            <person name="Walk T."/>
            <person name="White J."/>
            <person name="Yandava C."/>
            <person name="Haas B."/>
            <person name="Henn M.R."/>
            <person name="Nusbaum C."/>
            <person name="Birren B."/>
        </authorList>
    </citation>
    <scope>NUCLEOTIDE SEQUENCE [LARGE SCALE GENOMIC DNA]</scope>
    <source>
        <strain evidence="9">NA</strain>
    </source>
</reference>
<sequence>MQAETTIKRKSMEIDNITKKPKVDQLDTEGKMRRLKTLLQANNQALPRHGGESKLLDRLADCIVFGCPLPCAQCKEGNIVYSSSEQSYVCTGYISEYTRCMYTCRNPPRKPFIIPDEIKRNISEFKDFKIKVVKV</sequence>
<keyword evidence="3" id="KW-0808">Transferase</keyword>
<evidence type="ECO:0000256" key="5">
    <source>
        <dbReference type="ARBA" id="ARBA00033987"/>
    </source>
</evidence>
<dbReference type="Gene3D" id="3.90.640.80">
    <property type="match status" value="1"/>
</dbReference>
<dbReference type="PANTHER" id="PTHR10459">
    <property type="entry name" value="DNA LIGASE"/>
    <property type="match status" value="1"/>
</dbReference>
<dbReference type="InterPro" id="IPR050800">
    <property type="entry name" value="ARTD/PARP"/>
</dbReference>
<gene>
    <name evidence="8" type="ORF">WUBG_09491</name>
</gene>
<dbReference type="PROSITE" id="PS52007">
    <property type="entry name" value="PADR1"/>
    <property type="match status" value="1"/>
</dbReference>
<dbReference type="Pfam" id="PF08063">
    <property type="entry name" value="Zn_ribbon_PADR1"/>
    <property type="match status" value="1"/>
</dbReference>
<dbReference type="GO" id="GO:0070212">
    <property type="term" value="P:protein poly-ADP-ribosylation"/>
    <property type="evidence" value="ECO:0007669"/>
    <property type="project" value="TreeGrafter"/>
</dbReference>
<dbReference type="SMART" id="SM01335">
    <property type="entry name" value="PADR1"/>
    <property type="match status" value="1"/>
</dbReference>
<comment type="caution">
    <text evidence="8">The sequence shown here is derived from an EMBL/GenBank/DDBJ whole genome shotgun (WGS) entry which is preliminary data.</text>
</comment>
<evidence type="ECO:0000313" key="9">
    <source>
        <dbReference type="Proteomes" id="UP000004810"/>
    </source>
</evidence>
<dbReference type="InterPro" id="IPR049296">
    <property type="entry name" value="PARP1-like_PADR1_N"/>
</dbReference>
<dbReference type="GO" id="GO:0003950">
    <property type="term" value="F:NAD+ poly-ADP-ribosyltransferase activity"/>
    <property type="evidence" value="ECO:0007669"/>
    <property type="project" value="UniProtKB-EC"/>
</dbReference>
<comment type="catalytic activity">
    <reaction evidence="5">
        <text>NAD(+) + (ADP-D-ribosyl)n-acceptor = nicotinamide + (ADP-D-ribosyl)n+1-acceptor + H(+).</text>
        <dbReference type="EC" id="2.4.2.30"/>
    </reaction>
</comment>
<evidence type="ECO:0000259" key="7">
    <source>
        <dbReference type="Pfam" id="PF21728"/>
    </source>
</evidence>
<feature type="domain" description="PARP1-like PADR1" evidence="7">
    <location>
        <begin position="24"/>
        <end position="66"/>
    </location>
</feature>
<accession>J9EB40</accession>